<protein>
    <recommendedName>
        <fullName evidence="3">Ubiquitin-like domain-containing protein</fullName>
    </recommendedName>
</protein>
<sequence>MQNPASTQATNSIVTLNGRTVQARIDPTLPVEEVVKQLCFNLKVKEPPSHFVIRDTMGEQVTDDNLRIKIENHADLKLEPKNA</sequence>
<dbReference type="STRING" id="685588.A0A067TNV7"/>
<gene>
    <name evidence="1" type="ORF">GALMADRAFT_222251</name>
</gene>
<organism evidence="1 2">
    <name type="scientific">Galerina marginata (strain CBS 339.88)</name>
    <dbReference type="NCBI Taxonomy" id="685588"/>
    <lineage>
        <taxon>Eukaryota</taxon>
        <taxon>Fungi</taxon>
        <taxon>Dikarya</taxon>
        <taxon>Basidiomycota</taxon>
        <taxon>Agaricomycotina</taxon>
        <taxon>Agaricomycetes</taxon>
        <taxon>Agaricomycetidae</taxon>
        <taxon>Agaricales</taxon>
        <taxon>Agaricineae</taxon>
        <taxon>Strophariaceae</taxon>
        <taxon>Galerina</taxon>
    </lineage>
</organism>
<reference evidence="2" key="1">
    <citation type="journal article" date="2014" name="Proc. Natl. Acad. Sci. U.S.A.">
        <title>Extensive sampling of basidiomycete genomes demonstrates inadequacy of the white-rot/brown-rot paradigm for wood decay fungi.</title>
        <authorList>
            <person name="Riley R."/>
            <person name="Salamov A.A."/>
            <person name="Brown D.W."/>
            <person name="Nagy L.G."/>
            <person name="Floudas D."/>
            <person name="Held B.W."/>
            <person name="Levasseur A."/>
            <person name="Lombard V."/>
            <person name="Morin E."/>
            <person name="Otillar R."/>
            <person name="Lindquist E.A."/>
            <person name="Sun H."/>
            <person name="LaButti K.M."/>
            <person name="Schmutz J."/>
            <person name="Jabbour D."/>
            <person name="Luo H."/>
            <person name="Baker S.E."/>
            <person name="Pisabarro A.G."/>
            <person name="Walton J.D."/>
            <person name="Blanchette R.A."/>
            <person name="Henrissat B."/>
            <person name="Martin F."/>
            <person name="Cullen D."/>
            <person name="Hibbett D.S."/>
            <person name="Grigoriev I.V."/>
        </authorList>
    </citation>
    <scope>NUCLEOTIDE SEQUENCE [LARGE SCALE GENOMIC DNA]</scope>
    <source>
        <strain evidence="2">CBS 339.88</strain>
    </source>
</reference>
<evidence type="ECO:0000313" key="1">
    <source>
        <dbReference type="EMBL" id="KDR80658.1"/>
    </source>
</evidence>
<dbReference type="Proteomes" id="UP000027222">
    <property type="component" value="Unassembled WGS sequence"/>
</dbReference>
<dbReference type="HOGENOM" id="CLU_2542741_0_0_1"/>
<keyword evidence="2" id="KW-1185">Reference proteome</keyword>
<evidence type="ECO:0008006" key="3">
    <source>
        <dbReference type="Google" id="ProtNLM"/>
    </source>
</evidence>
<accession>A0A067TNV7</accession>
<dbReference type="EMBL" id="KL142371">
    <property type="protein sequence ID" value="KDR80658.1"/>
    <property type="molecule type" value="Genomic_DNA"/>
</dbReference>
<proteinExistence type="predicted"/>
<dbReference type="OrthoDB" id="3031116at2759"/>
<dbReference type="AlphaFoldDB" id="A0A067TNV7"/>
<name>A0A067TNV7_GALM3</name>
<evidence type="ECO:0000313" key="2">
    <source>
        <dbReference type="Proteomes" id="UP000027222"/>
    </source>
</evidence>